<proteinExistence type="predicted"/>
<gene>
    <name evidence="2" type="ORF">NBRC116585_18200</name>
</gene>
<evidence type="ECO:0000256" key="1">
    <source>
        <dbReference type="SAM" id="SignalP"/>
    </source>
</evidence>
<reference evidence="2 3" key="1">
    <citation type="submission" date="2024-04" db="EMBL/GenBank/DDBJ databases">
        <title>Draft genome sequence of Thalassolituus maritimus NBRC 116585.</title>
        <authorList>
            <person name="Miyakawa T."/>
            <person name="Kusuya Y."/>
            <person name="Miura T."/>
        </authorList>
    </citation>
    <scope>NUCLEOTIDE SEQUENCE [LARGE SCALE GENOMIC DNA]</scope>
    <source>
        <strain evidence="2 3">5NW40-0001</strain>
    </source>
</reference>
<feature type="signal peptide" evidence="1">
    <location>
        <begin position="1"/>
        <end position="32"/>
    </location>
</feature>
<protein>
    <recommendedName>
        <fullName evidence="4">DUF3108 domain-containing protein</fullName>
    </recommendedName>
</protein>
<sequence>MLSHKAPMPIYTLFTTLAFLAFAFFASSNASAEQYDNKALIPYSIDYTSEYRIGWFSFDIDATRTLEQRSGNLWHVGFDAEASIASLHEESDFIFKDGQITPVNYRYRASGMIDEPDRTLHFIADTQSIEDLERDRNRDHHWQDGIQDNLTYMLQAGLELSAGQTDFTLPVFEKSKTKPFRFRVVKKEEIKIKAGTFNAIKIEQVRDDKKREVHAWIADMPGYPLIRLRDKKDGKLRYQIQATKVSYPDKITASSDNTVR</sequence>
<organism evidence="2 3">
    <name type="scientific">Thalassolituus maritimus</name>
    <dbReference type="NCBI Taxonomy" id="484498"/>
    <lineage>
        <taxon>Bacteria</taxon>
        <taxon>Pseudomonadati</taxon>
        <taxon>Pseudomonadota</taxon>
        <taxon>Gammaproteobacteria</taxon>
        <taxon>Oceanospirillales</taxon>
        <taxon>Oceanospirillaceae</taxon>
        <taxon>Thalassolituus</taxon>
    </lineage>
</organism>
<evidence type="ECO:0000313" key="3">
    <source>
        <dbReference type="Proteomes" id="UP001481413"/>
    </source>
</evidence>
<evidence type="ECO:0000313" key="2">
    <source>
        <dbReference type="EMBL" id="GAA6145702.1"/>
    </source>
</evidence>
<keyword evidence="3" id="KW-1185">Reference proteome</keyword>
<accession>A0ABQ0A054</accession>
<dbReference type="EMBL" id="BAABWH010000004">
    <property type="protein sequence ID" value="GAA6145702.1"/>
    <property type="molecule type" value="Genomic_DNA"/>
</dbReference>
<dbReference type="RefSeq" id="WP_353294757.1">
    <property type="nucleotide sequence ID" value="NZ_BAABWH010000004.1"/>
</dbReference>
<name>A0ABQ0A054_9GAMM</name>
<dbReference type="Proteomes" id="UP001481413">
    <property type="component" value="Unassembled WGS sequence"/>
</dbReference>
<evidence type="ECO:0008006" key="4">
    <source>
        <dbReference type="Google" id="ProtNLM"/>
    </source>
</evidence>
<dbReference type="Pfam" id="PF11306">
    <property type="entry name" value="DUF3108"/>
    <property type="match status" value="1"/>
</dbReference>
<dbReference type="InterPro" id="IPR021457">
    <property type="entry name" value="DUF3108"/>
</dbReference>
<keyword evidence="1" id="KW-0732">Signal</keyword>
<feature type="chain" id="PRO_5045786164" description="DUF3108 domain-containing protein" evidence="1">
    <location>
        <begin position="33"/>
        <end position="260"/>
    </location>
</feature>
<comment type="caution">
    <text evidence="2">The sequence shown here is derived from an EMBL/GenBank/DDBJ whole genome shotgun (WGS) entry which is preliminary data.</text>
</comment>